<accession>A0A3L6RRS5</accession>
<dbReference type="EMBL" id="PQIB02000007">
    <property type="protein sequence ID" value="RLN08531.1"/>
    <property type="molecule type" value="Genomic_DNA"/>
</dbReference>
<feature type="compositionally biased region" description="Acidic residues" evidence="1">
    <location>
        <begin position="96"/>
        <end position="118"/>
    </location>
</feature>
<evidence type="ECO:0000313" key="3">
    <source>
        <dbReference type="Proteomes" id="UP000275267"/>
    </source>
</evidence>
<feature type="region of interest" description="Disordered" evidence="1">
    <location>
        <begin position="64"/>
        <end position="144"/>
    </location>
</feature>
<name>A0A3L6RRS5_PANMI</name>
<comment type="caution">
    <text evidence="2">The sequence shown here is derived from an EMBL/GenBank/DDBJ whole genome shotgun (WGS) entry which is preliminary data.</text>
</comment>
<dbReference type="STRING" id="4540.A0A3L6RRS5"/>
<proteinExistence type="predicted"/>
<sequence length="144" mass="16131">MKTRFQLRREKKGKTFDPLVIEEFDWDNEWADSSHVFPRGSRGCDIDENGLTWQLFDEALDASSSLRGRNLPRNANKRARNSNRGLAEIDSGSGNEGEEEENQDPLDDADVTDCEDYDASNGSNAGGEDMEATTNVVDEFDDGY</sequence>
<reference evidence="3" key="1">
    <citation type="journal article" date="2019" name="Nat. Commun.">
        <title>The genome of broomcorn millet.</title>
        <authorList>
            <person name="Zou C."/>
            <person name="Miki D."/>
            <person name="Li D."/>
            <person name="Tang Q."/>
            <person name="Xiao L."/>
            <person name="Rajput S."/>
            <person name="Deng P."/>
            <person name="Jia W."/>
            <person name="Huang R."/>
            <person name="Zhang M."/>
            <person name="Sun Y."/>
            <person name="Hu J."/>
            <person name="Fu X."/>
            <person name="Schnable P.S."/>
            <person name="Li F."/>
            <person name="Zhang H."/>
            <person name="Feng B."/>
            <person name="Zhu X."/>
            <person name="Liu R."/>
            <person name="Schnable J.C."/>
            <person name="Zhu J.-K."/>
            <person name="Zhang H."/>
        </authorList>
    </citation>
    <scope>NUCLEOTIDE SEQUENCE [LARGE SCALE GENOMIC DNA]</scope>
</reference>
<dbReference type="OrthoDB" id="1937245at2759"/>
<keyword evidence="3" id="KW-1185">Reference proteome</keyword>
<dbReference type="Proteomes" id="UP000275267">
    <property type="component" value="Unassembled WGS sequence"/>
</dbReference>
<gene>
    <name evidence="2" type="ORF">C2845_PM11G04490</name>
</gene>
<protein>
    <submittedName>
        <fullName evidence="2">Uncharacterized protein</fullName>
    </submittedName>
</protein>
<dbReference type="AlphaFoldDB" id="A0A3L6RRS5"/>
<organism evidence="2 3">
    <name type="scientific">Panicum miliaceum</name>
    <name type="common">Proso millet</name>
    <name type="synonym">Broomcorn millet</name>
    <dbReference type="NCBI Taxonomy" id="4540"/>
    <lineage>
        <taxon>Eukaryota</taxon>
        <taxon>Viridiplantae</taxon>
        <taxon>Streptophyta</taxon>
        <taxon>Embryophyta</taxon>
        <taxon>Tracheophyta</taxon>
        <taxon>Spermatophyta</taxon>
        <taxon>Magnoliopsida</taxon>
        <taxon>Liliopsida</taxon>
        <taxon>Poales</taxon>
        <taxon>Poaceae</taxon>
        <taxon>PACMAD clade</taxon>
        <taxon>Panicoideae</taxon>
        <taxon>Panicodae</taxon>
        <taxon>Paniceae</taxon>
        <taxon>Panicinae</taxon>
        <taxon>Panicum</taxon>
        <taxon>Panicum sect. Panicum</taxon>
    </lineage>
</organism>
<evidence type="ECO:0000256" key="1">
    <source>
        <dbReference type="SAM" id="MobiDB-lite"/>
    </source>
</evidence>
<evidence type="ECO:0000313" key="2">
    <source>
        <dbReference type="EMBL" id="RLN08531.1"/>
    </source>
</evidence>